<keyword evidence="3" id="KW-1185">Reference proteome</keyword>
<protein>
    <submittedName>
        <fullName evidence="2">Uncharacterized protein</fullName>
    </submittedName>
</protein>
<keyword evidence="1" id="KW-0812">Transmembrane</keyword>
<gene>
    <name evidence="2" type="ORF">GQ466_23010</name>
</gene>
<dbReference type="RefSeq" id="WP_161105077.1">
    <property type="nucleotide sequence ID" value="NZ_JBHLYI010000003.1"/>
</dbReference>
<reference evidence="2 3" key="1">
    <citation type="submission" date="2019-12" db="EMBL/GenBank/DDBJ databases">
        <title>Nocardia macrotermitis sp. nov. and Nocardia aurantia sp. nov., isolated from the gut of the fungus growing-termite Macrotermes natalensis.</title>
        <authorList>
            <person name="Christine B."/>
            <person name="Rene B."/>
        </authorList>
    </citation>
    <scope>NUCLEOTIDE SEQUENCE [LARGE SCALE GENOMIC DNA]</scope>
    <source>
        <strain evidence="2 3">DSM 102126</strain>
    </source>
</reference>
<keyword evidence="1" id="KW-1133">Transmembrane helix</keyword>
<accession>A0A6I4WBF5</accession>
<feature type="transmembrane region" description="Helical" evidence="1">
    <location>
        <begin position="39"/>
        <end position="57"/>
    </location>
</feature>
<dbReference type="EMBL" id="WUTW01000005">
    <property type="protein sequence ID" value="MXQ66891.1"/>
    <property type="molecule type" value="Genomic_DNA"/>
</dbReference>
<dbReference type="Proteomes" id="UP000431901">
    <property type="component" value="Unassembled WGS sequence"/>
</dbReference>
<dbReference type="AlphaFoldDB" id="A0A6I4WBF5"/>
<evidence type="ECO:0000256" key="1">
    <source>
        <dbReference type="SAM" id="Phobius"/>
    </source>
</evidence>
<dbReference type="OrthoDB" id="4523591at2"/>
<comment type="caution">
    <text evidence="2">The sequence shown here is derived from an EMBL/GenBank/DDBJ whole genome shotgun (WGS) entry which is preliminary data.</text>
</comment>
<dbReference type="InterPro" id="IPR046492">
    <property type="entry name" value="DUF6585"/>
</dbReference>
<evidence type="ECO:0000313" key="2">
    <source>
        <dbReference type="EMBL" id="MXQ66891.1"/>
    </source>
</evidence>
<organism evidence="2 3">
    <name type="scientific">Actinomadura rayongensis</name>
    <dbReference type="NCBI Taxonomy" id="1429076"/>
    <lineage>
        <taxon>Bacteria</taxon>
        <taxon>Bacillati</taxon>
        <taxon>Actinomycetota</taxon>
        <taxon>Actinomycetes</taxon>
        <taxon>Streptosporangiales</taxon>
        <taxon>Thermomonosporaceae</taxon>
        <taxon>Actinomadura</taxon>
    </lineage>
</organism>
<sequence>MAGHVAGELAVQMDQVAERAGLGGRRGVYAGAQPDGGSIRFSLIAAVVCAVLAVLLFAAGSAFGMFFVLIAVIAVCLWVSELSTASKNTRFGLHLYERGLVAAVKGGTHAVRYDRTEVFQSSLRHTGVAGYTDYTYKLTTVDGGQVTLQGRNGGTPATGKFERHDEWGTALQEAVTRVRLPGALDRLNAGQRVEFGRLWVTRDEVGSAKGVIRWHDVEDLQIIQGFLKFKVAGKWRAPVSASVSGIPNLYVFLGIADRLRGRVR</sequence>
<name>A0A6I4WBF5_9ACTN</name>
<proteinExistence type="predicted"/>
<dbReference type="Pfam" id="PF20226">
    <property type="entry name" value="DUF6585"/>
    <property type="match status" value="1"/>
</dbReference>
<evidence type="ECO:0000313" key="3">
    <source>
        <dbReference type="Proteomes" id="UP000431901"/>
    </source>
</evidence>
<feature type="transmembrane region" description="Helical" evidence="1">
    <location>
        <begin position="63"/>
        <end position="80"/>
    </location>
</feature>
<keyword evidence="1" id="KW-0472">Membrane</keyword>